<dbReference type="Proteomes" id="UP000230833">
    <property type="component" value="Unassembled WGS sequence"/>
</dbReference>
<reference evidence="1 2" key="1">
    <citation type="submission" date="2017-09" db="EMBL/GenBank/DDBJ databases">
        <title>Depth-based differentiation of microbial function through sediment-hosted aquifers and enrichment of novel symbionts in the deep terrestrial subsurface.</title>
        <authorList>
            <person name="Probst A.J."/>
            <person name="Ladd B."/>
            <person name="Jarett J.K."/>
            <person name="Geller-Mcgrath D.E."/>
            <person name="Sieber C.M."/>
            <person name="Emerson J.B."/>
            <person name="Anantharaman K."/>
            <person name="Thomas B.C."/>
            <person name="Malmstrom R."/>
            <person name="Stieglmeier M."/>
            <person name="Klingl A."/>
            <person name="Woyke T."/>
            <person name="Ryan C.M."/>
            <person name="Banfield J.F."/>
        </authorList>
    </citation>
    <scope>NUCLEOTIDE SEQUENCE [LARGE SCALE GENOMIC DNA]</scope>
    <source>
        <strain evidence="1">CG10_big_fil_rev_8_21_14_0_10_45_14</strain>
    </source>
</reference>
<sequence length="93" mass="10347">MRHFRNKQNLASILGCNTKREGASDQAVPECTARELATEATPLRSAELRRGTAKKCAQNRSQNGTYENGCRCAGWKNFGDQAVDRPTARETKF</sequence>
<dbReference type="EMBL" id="PCYL01000028">
    <property type="protein sequence ID" value="PIR46827.1"/>
    <property type="molecule type" value="Genomic_DNA"/>
</dbReference>
<gene>
    <name evidence="1" type="ORF">COV07_02495</name>
</gene>
<dbReference type="AlphaFoldDB" id="A0A2H0RK50"/>
<proteinExistence type="predicted"/>
<evidence type="ECO:0000313" key="1">
    <source>
        <dbReference type="EMBL" id="PIR46827.1"/>
    </source>
</evidence>
<comment type="caution">
    <text evidence="1">The sequence shown here is derived from an EMBL/GenBank/DDBJ whole genome shotgun (WGS) entry which is preliminary data.</text>
</comment>
<protein>
    <submittedName>
        <fullName evidence="1">Uncharacterized protein</fullName>
    </submittedName>
</protein>
<organism evidence="1 2">
    <name type="scientific">Candidatus Vogelbacteria bacterium CG10_big_fil_rev_8_21_14_0_10_45_14</name>
    <dbReference type="NCBI Taxonomy" id="1975042"/>
    <lineage>
        <taxon>Bacteria</taxon>
        <taxon>Candidatus Vogeliibacteriota</taxon>
    </lineage>
</organism>
<accession>A0A2H0RK50</accession>
<evidence type="ECO:0000313" key="2">
    <source>
        <dbReference type="Proteomes" id="UP000230833"/>
    </source>
</evidence>
<name>A0A2H0RK50_9BACT</name>